<keyword evidence="2" id="KW-0805">Transcription regulation</keyword>
<accession>A0ABQ2VGM7</accession>
<dbReference type="PANTHER" id="PTHR48111">
    <property type="entry name" value="REGULATOR OF RPOS"/>
    <property type="match status" value="1"/>
</dbReference>
<name>A0ABQ2VGM7_9PSEU</name>
<dbReference type="Pfam" id="PF00072">
    <property type="entry name" value="Response_reg"/>
    <property type="match status" value="1"/>
</dbReference>
<dbReference type="PROSITE" id="PS50110">
    <property type="entry name" value="RESPONSE_REGULATORY"/>
    <property type="match status" value="1"/>
</dbReference>
<feature type="domain" description="OmpR/PhoB-type" evidence="8">
    <location>
        <begin position="54"/>
        <end position="153"/>
    </location>
</feature>
<dbReference type="InterPro" id="IPR001867">
    <property type="entry name" value="OmpR/PhoB-type_DNA-bd"/>
</dbReference>
<evidence type="ECO:0000256" key="2">
    <source>
        <dbReference type="ARBA" id="ARBA00023015"/>
    </source>
</evidence>
<dbReference type="PANTHER" id="PTHR48111:SF4">
    <property type="entry name" value="DNA-BINDING DUAL TRANSCRIPTIONAL REGULATOR OMPR"/>
    <property type="match status" value="1"/>
</dbReference>
<gene>
    <name evidence="9" type="ORF">GCM10010178_89770</name>
</gene>
<feature type="DNA-binding region" description="OmpR/PhoB-type" evidence="6">
    <location>
        <begin position="54"/>
        <end position="153"/>
    </location>
</feature>
<evidence type="ECO:0008006" key="11">
    <source>
        <dbReference type="Google" id="ProtNLM"/>
    </source>
</evidence>
<dbReference type="InterPro" id="IPR011006">
    <property type="entry name" value="CheY-like_superfamily"/>
</dbReference>
<reference evidence="10" key="1">
    <citation type="journal article" date="2019" name="Int. J. Syst. Evol. Microbiol.">
        <title>The Global Catalogue of Microorganisms (GCM) 10K type strain sequencing project: providing services to taxonomists for standard genome sequencing and annotation.</title>
        <authorList>
            <consortium name="The Broad Institute Genomics Platform"/>
            <consortium name="The Broad Institute Genome Sequencing Center for Infectious Disease"/>
            <person name="Wu L."/>
            <person name="Ma J."/>
        </authorList>
    </citation>
    <scope>NUCLEOTIDE SEQUENCE [LARGE SCALE GENOMIC DNA]</scope>
    <source>
        <strain evidence="10">JCM 3296</strain>
    </source>
</reference>
<evidence type="ECO:0000313" key="10">
    <source>
        <dbReference type="Proteomes" id="UP000649573"/>
    </source>
</evidence>
<comment type="caution">
    <text evidence="9">The sequence shown here is derived from an EMBL/GenBank/DDBJ whole genome shotgun (WGS) entry which is preliminary data.</text>
</comment>
<evidence type="ECO:0000256" key="3">
    <source>
        <dbReference type="ARBA" id="ARBA00023125"/>
    </source>
</evidence>
<sequence length="156" mass="17040">MPSVLFVEDDEAIRSVLRRALAEAGHSVVAVGTAAQALRETAAGAPDLVVLDHGPQVVVDALEINPRMREATLHGEPLELTWRELDLLVYLTKRPDGIVTRRDLFEHVCSESYKGCDLTLNVHLSRLRRKLGKTAVNPAYLHMARGVGATSHGFPG</sequence>
<evidence type="ECO:0000256" key="6">
    <source>
        <dbReference type="PROSITE-ProRule" id="PRU01091"/>
    </source>
</evidence>
<evidence type="ECO:0000259" key="7">
    <source>
        <dbReference type="PROSITE" id="PS50110"/>
    </source>
</evidence>
<keyword evidence="10" id="KW-1185">Reference proteome</keyword>
<dbReference type="RefSeq" id="WP_189259903.1">
    <property type="nucleotide sequence ID" value="NZ_BMRE01000097.1"/>
</dbReference>
<dbReference type="Gene3D" id="3.40.50.2300">
    <property type="match status" value="1"/>
</dbReference>
<dbReference type="Pfam" id="PF00486">
    <property type="entry name" value="Trans_reg_C"/>
    <property type="match status" value="1"/>
</dbReference>
<dbReference type="CDD" id="cd00383">
    <property type="entry name" value="trans_reg_C"/>
    <property type="match status" value="1"/>
</dbReference>
<proteinExistence type="predicted"/>
<evidence type="ECO:0000256" key="4">
    <source>
        <dbReference type="ARBA" id="ARBA00023163"/>
    </source>
</evidence>
<dbReference type="EMBL" id="BMRE01000097">
    <property type="protein sequence ID" value="GGU85705.1"/>
    <property type="molecule type" value="Genomic_DNA"/>
</dbReference>
<evidence type="ECO:0000256" key="1">
    <source>
        <dbReference type="ARBA" id="ARBA00022553"/>
    </source>
</evidence>
<protein>
    <recommendedName>
        <fullName evidence="11">Response regulator receiver domain-containing protein</fullName>
    </recommendedName>
</protein>
<keyword evidence="1 5" id="KW-0597">Phosphoprotein</keyword>
<keyword evidence="4" id="KW-0804">Transcription</keyword>
<dbReference type="SMART" id="SM00862">
    <property type="entry name" value="Trans_reg_C"/>
    <property type="match status" value="1"/>
</dbReference>
<dbReference type="SUPFAM" id="SSF52172">
    <property type="entry name" value="CheY-like"/>
    <property type="match status" value="1"/>
</dbReference>
<evidence type="ECO:0000313" key="9">
    <source>
        <dbReference type="EMBL" id="GGU85705.1"/>
    </source>
</evidence>
<evidence type="ECO:0000259" key="8">
    <source>
        <dbReference type="PROSITE" id="PS51755"/>
    </source>
</evidence>
<feature type="domain" description="Response regulatory" evidence="7">
    <location>
        <begin position="3"/>
        <end position="131"/>
    </location>
</feature>
<dbReference type="Gene3D" id="1.10.10.10">
    <property type="entry name" value="Winged helix-like DNA-binding domain superfamily/Winged helix DNA-binding domain"/>
    <property type="match status" value="1"/>
</dbReference>
<dbReference type="InterPro" id="IPR001789">
    <property type="entry name" value="Sig_transdc_resp-reg_receiver"/>
</dbReference>
<keyword evidence="3 6" id="KW-0238">DNA-binding</keyword>
<organism evidence="9 10">
    <name type="scientific">Lentzea flava</name>
    <dbReference type="NCBI Taxonomy" id="103732"/>
    <lineage>
        <taxon>Bacteria</taxon>
        <taxon>Bacillati</taxon>
        <taxon>Actinomycetota</taxon>
        <taxon>Actinomycetes</taxon>
        <taxon>Pseudonocardiales</taxon>
        <taxon>Pseudonocardiaceae</taxon>
        <taxon>Lentzea</taxon>
    </lineage>
</organism>
<dbReference type="InterPro" id="IPR036388">
    <property type="entry name" value="WH-like_DNA-bd_sf"/>
</dbReference>
<dbReference type="PROSITE" id="PS51755">
    <property type="entry name" value="OMPR_PHOB"/>
    <property type="match status" value="1"/>
</dbReference>
<dbReference type="SUPFAM" id="SSF46894">
    <property type="entry name" value="C-terminal effector domain of the bipartite response regulators"/>
    <property type="match status" value="1"/>
</dbReference>
<evidence type="ECO:0000256" key="5">
    <source>
        <dbReference type="PROSITE-ProRule" id="PRU00169"/>
    </source>
</evidence>
<feature type="modified residue" description="4-aspartylphosphate" evidence="5">
    <location>
        <position position="52"/>
    </location>
</feature>
<dbReference type="Proteomes" id="UP000649573">
    <property type="component" value="Unassembled WGS sequence"/>
</dbReference>
<dbReference type="InterPro" id="IPR016032">
    <property type="entry name" value="Sig_transdc_resp-reg_C-effctor"/>
</dbReference>
<dbReference type="InterPro" id="IPR039420">
    <property type="entry name" value="WalR-like"/>
</dbReference>